<protein>
    <submittedName>
        <fullName evidence="1">Uncharacterized protein</fullName>
    </submittedName>
</protein>
<gene>
    <name evidence="1" type="ORF">GOP47_0016325</name>
</gene>
<evidence type="ECO:0000313" key="1">
    <source>
        <dbReference type="EMBL" id="KAI5067980.1"/>
    </source>
</evidence>
<organism evidence="1 2">
    <name type="scientific">Adiantum capillus-veneris</name>
    <name type="common">Maidenhair fern</name>
    <dbReference type="NCBI Taxonomy" id="13818"/>
    <lineage>
        <taxon>Eukaryota</taxon>
        <taxon>Viridiplantae</taxon>
        <taxon>Streptophyta</taxon>
        <taxon>Embryophyta</taxon>
        <taxon>Tracheophyta</taxon>
        <taxon>Polypodiopsida</taxon>
        <taxon>Polypodiidae</taxon>
        <taxon>Polypodiales</taxon>
        <taxon>Pteridineae</taxon>
        <taxon>Pteridaceae</taxon>
        <taxon>Vittarioideae</taxon>
        <taxon>Adiantum</taxon>
    </lineage>
</organism>
<sequence>MGSHSFHGNLTLAVPYNFQYPMGPFHGGGYGNNVNGYGQMAGSFVNNNGGGSNAQIPFNVFNMVNNMGNALDMLSLVSSCSIM</sequence>
<reference evidence="1" key="1">
    <citation type="submission" date="2021-01" db="EMBL/GenBank/DDBJ databases">
        <title>Adiantum capillus-veneris genome.</title>
        <authorList>
            <person name="Fang Y."/>
            <person name="Liao Q."/>
        </authorList>
    </citation>
    <scope>NUCLEOTIDE SEQUENCE</scope>
    <source>
        <strain evidence="1">H3</strain>
        <tissue evidence="1">Leaf</tissue>
    </source>
</reference>
<dbReference type="AlphaFoldDB" id="A0A9D4UHM0"/>
<evidence type="ECO:0000313" key="2">
    <source>
        <dbReference type="Proteomes" id="UP000886520"/>
    </source>
</evidence>
<comment type="caution">
    <text evidence="1">The sequence shown here is derived from an EMBL/GenBank/DDBJ whole genome shotgun (WGS) entry which is preliminary data.</text>
</comment>
<accession>A0A9D4UHM0</accession>
<proteinExistence type="predicted"/>
<dbReference type="Proteomes" id="UP000886520">
    <property type="component" value="Chromosome 16"/>
</dbReference>
<name>A0A9D4UHM0_ADICA</name>
<keyword evidence="2" id="KW-1185">Reference proteome</keyword>
<dbReference type="EMBL" id="JABFUD020000016">
    <property type="protein sequence ID" value="KAI5067980.1"/>
    <property type="molecule type" value="Genomic_DNA"/>
</dbReference>